<dbReference type="EMBL" id="BAABJX010000048">
    <property type="protein sequence ID" value="GAA4843762.1"/>
    <property type="molecule type" value="Genomic_DNA"/>
</dbReference>
<evidence type="ECO:0000313" key="2">
    <source>
        <dbReference type="Proteomes" id="UP001500298"/>
    </source>
</evidence>
<gene>
    <name evidence="1" type="ORF">GCM10023331_30950</name>
</gene>
<organism evidence="1 2">
    <name type="scientific">Algivirga pacifica</name>
    <dbReference type="NCBI Taxonomy" id="1162670"/>
    <lineage>
        <taxon>Bacteria</taxon>
        <taxon>Pseudomonadati</taxon>
        <taxon>Bacteroidota</taxon>
        <taxon>Cytophagia</taxon>
        <taxon>Cytophagales</taxon>
        <taxon>Flammeovirgaceae</taxon>
        <taxon>Algivirga</taxon>
    </lineage>
</organism>
<reference evidence="2" key="1">
    <citation type="journal article" date="2019" name="Int. J. Syst. Evol. Microbiol.">
        <title>The Global Catalogue of Microorganisms (GCM) 10K type strain sequencing project: providing services to taxonomists for standard genome sequencing and annotation.</title>
        <authorList>
            <consortium name="The Broad Institute Genomics Platform"/>
            <consortium name="The Broad Institute Genome Sequencing Center for Infectious Disease"/>
            <person name="Wu L."/>
            <person name="Ma J."/>
        </authorList>
    </citation>
    <scope>NUCLEOTIDE SEQUENCE [LARGE SCALE GENOMIC DNA]</scope>
    <source>
        <strain evidence="2">JCM 18326</strain>
    </source>
</reference>
<keyword evidence="2" id="KW-1185">Reference proteome</keyword>
<protein>
    <submittedName>
        <fullName evidence="1">Uncharacterized protein</fullName>
    </submittedName>
</protein>
<sequence length="243" mass="27845">MVSCQGNDDLTPVQKENISNMRVAVADFKEGDDQNLIYFLNNETLFEELKGEVEKVVDMDVEFDEDGVRIDYKALMKSGEEVTMQKVWTMEEFKTLAATDFTASSEEAPHHMIWVSNSDSTDGVHTHEETIEIKLDETEQQHNKIIIIKENVDGDAQHIEVMKGIPGAPEAPEEEGVILQKIKEKYGEDFKEISDLSIMIKDQKMEVNAKVLLQDGSVKEETFSMDKPHQEQKKKFRIIKKYD</sequence>
<accession>A0ABP9DFC8</accession>
<comment type="caution">
    <text evidence="1">The sequence shown here is derived from an EMBL/GenBank/DDBJ whole genome shotgun (WGS) entry which is preliminary data.</text>
</comment>
<name>A0ABP9DFC8_9BACT</name>
<proteinExistence type="predicted"/>
<dbReference type="Proteomes" id="UP001500298">
    <property type="component" value="Unassembled WGS sequence"/>
</dbReference>
<evidence type="ECO:0000313" key="1">
    <source>
        <dbReference type="EMBL" id="GAA4843762.1"/>
    </source>
</evidence>